<reference evidence="1 2" key="1">
    <citation type="submission" date="2019-10" db="EMBL/GenBank/DDBJ databases">
        <title>Complete genome sequence of Variovorax paradoxus 5C-2.</title>
        <authorList>
            <person name="Gogoleva N.E."/>
            <person name="Balkin A.S."/>
        </authorList>
    </citation>
    <scope>NUCLEOTIDE SEQUENCE [LARGE SCALE GENOMIC DNA]</scope>
    <source>
        <strain evidence="1 2">5C-2</strain>
    </source>
</reference>
<evidence type="ECO:0000313" key="2">
    <source>
        <dbReference type="Proteomes" id="UP000326780"/>
    </source>
</evidence>
<gene>
    <name evidence="1" type="ORF">GFK26_00575</name>
</gene>
<proteinExistence type="predicted"/>
<dbReference type="Proteomes" id="UP000326780">
    <property type="component" value="Chromosome"/>
</dbReference>
<evidence type="ECO:0008006" key="3">
    <source>
        <dbReference type="Google" id="ProtNLM"/>
    </source>
</evidence>
<name>A0A5Q0LWN9_VARPD</name>
<protein>
    <recommendedName>
        <fullName evidence="3">DUF1488 family protein</fullName>
    </recommendedName>
</protein>
<dbReference type="RefSeq" id="WP_153280395.1">
    <property type="nucleotide sequence ID" value="NZ_CP045644.1"/>
</dbReference>
<dbReference type="AlphaFoldDB" id="A0A5Q0LWN9"/>
<evidence type="ECO:0000313" key="1">
    <source>
        <dbReference type="EMBL" id="QFZ81378.1"/>
    </source>
</evidence>
<accession>A0A5Q0LWN9</accession>
<sequence length="91" mass="9957">MDDRYEGDGYEFSIRLLDHRRLFVHVTRAALEFLAGDEPADQLSTLTACMGLLRERALLVHASTGAERVVLGPADVAGPADLGTQRTPLLH</sequence>
<organism evidence="1 2">
    <name type="scientific">Variovorax paradoxus</name>
    <dbReference type="NCBI Taxonomy" id="34073"/>
    <lineage>
        <taxon>Bacteria</taxon>
        <taxon>Pseudomonadati</taxon>
        <taxon>Pseudomonadota</taxon>
        <taxon>Betaproteobacteria</taxon>
        <taxon>Burkholderiales</taxon>
        <taxon>Comamonadaceae</taxon>
        <taxon>Variovorax</taxon>
    </lineage>
</organism>
<dbReference type="EMBL" id="CP045644">
    <property type="protein sequence ID" value="QFZ81378.1"/>
    <property type="molecule type" value="Genomic_DNA"/>
</dbReference>